<dbReference type="Pfam" id="PF00644">
    <property type="entry name" value="PARP"/>
    <property type="match status" value="1"/>
</dbReference>
<dbReference type="Pfam" id="PF23085">
    <property type="entry name" value="RRM_PARP14_3"/>
    <property type="match status" value="1"/>
</dbReference>
<dbReference type="InterPro" id="IPR012677">
    <property type="entry name" value="Nucleotide-bd_a/b_plait_sf"/>
</dbReference>
<dbReference type="Gene3D" id="3.40.220.10">
    <property type="entry name" value="Leucine Aminopeptidase, subunit E, domain 1"/>
    <property type="match status" value="3"/>
</dbReference>
<dbReference type="InterPro" id="IPR052056">
    <property type="entry name" value="Mono-ARTD/PARP"/>
</dbReference>
<dbReference type="InterPro" id="IPR002589">
    <property type="entry name" value="Macro_dom"/>
</dbReference>
<comment type="caution">
    <text evidence="12">The sequence shown here is derived from an EMBL/GenBank/DDBJ whole genome shotgun (WGS) entry which is preliminary data.</text>
</comment>
<organism evidence="12 13">
    <name type="scientific">Rhinopomastus cyanomelas</name>
    <name type="common">Common scimitarbill</name>
    <dbReference type="NCBI Taxonomy" id="113115"/>
    <lineage>
        <taxon>Eukaryota</taxon>
        <taxon>Metazoa</taxon>
        <taxon>Chordata</taxon>
        <taxon>Craniata</taxon>
        <taxon>Vertebrata</taxon>
        <taxon>Euteleostomi</taxon>
        <taxon>Archelosauria</taxon>
        <taxon>Archosauria</taxon>
        <taxon>Dinosauria</taxon>
        <taxon>Saurischia</taxon>
        <taxon>Theropoda</taxon>
        <taxon>Coelurosauria</taxon>
        <taxon>Aves</taxon>
        <taxon>Neognathae</taxon>
        <taxon>Neoaves</taxon>
        <taxon>Telluraves</taxon>
        <taxon>Coraciimorphae</taxon>
        <taxon>Bucerotiformes</taxon>
        <taxon>Rhinopomastidae</taxon>
        <taxon>Rhinopomastus</taxon>
    </lineage>
</organism>
<dbReference type="PROSITE" id="PS51154">
    <property type="entry name" value="MACRO"/>
    <property type="match status" value="3"/>
</dbReference>
<keyword evidence="8" id="KW-0175">Coiled coil</keyword>
<dbReference type="SUPFAM" id="SSF52949">
    <property type="entry name" value="Macro domain-like"/>
    <property type="match status" value="3"/>
</dbReference>
<dbReference type="Gene3D" id="3.30.70.330">
    <property type="match status" value="1"/>
</dbReference>
<dbReference type="FunFam" id="3.90.228.10:FF:000008">
    <property type="entry name" value="Poly [ADP-ribose] polymerase"/>
    <property type="match status" value="1"/>
</dbReference>
<dbReference type="EC" id="2.4.2.-" evidence="7"/>
<proteinExistence type="inferred from homology"/>
<dbReference type="InterPro" id="IPR043472">
    <property type="entry name" value="Macro_dom-like"/>
</dbReference>
<dbReference type="GO" id="GO:0003714">
    <property type="term" value="F:transcription corepressor activity"/>
    <property type="evidence" value="ECO:0007669"/>
    <property type="project" value="TreeGrafter"/>
</dbReference>
<feature type="domain" description="Macro" evidence="11">
    <location>
        <begin position="658"/>
        <end position="845"/>
    </location>
</feature>
<evidence type="ECO:0000256" key="2">
    <source>
        <dbReference type="ARBA" id="ARBA00022676"/>
    </source>
</evidence>
<protein>
    <recommendedName>
        <fullName evidence="7">Poly [ADP-ribose] polymerase</fullName>
        <shortName evidence="7">PARP</shortName>
        <ecNumber evidence="7">2.4.2.-</ecNumber>
    </recommendedName>
</protein>
<dbReference type="GO" id="GO:0005634">
    <property type="term" value="C:nucleus"/>
    <property type="evidence" value="ECO:0007669"/>
    <property type="project" value="UniProtKB-SubCell"/>
</dbReference>
<dbReference type="PROSITE" id="PS51059">
    <property type="entry name" value="PARP_CATALYTIC"/>
    <property type="match status" value="1"/>
</dbReference>
<feature type="non-terminal residue" evidence="12">
    <location>
        <position position="1676"/>
    </location>
</feature>
<feature type="domain" description="PARP catalytic" evidence="10">
    <location>
        <begin position="1480"/>
        <end position="1676"/>
    </location>
</feature>
<dbReference type="Pfam" id="PF23253">
    <property type="entry name" value="KH_PARP14_6"/>
    <property type="match status" value="1"/>
</dbReference>
<gene>
    <name evidence="12" type="primary">Parp14</name>
    <name evidence="12" type="ORF">RHICYA_R12643</name>
</gene>
<dbReference type="GO" id="GO:0005737">
    <property type="term" value="C:cytoplasm"/>
    <property type="evidence" value="ECO:0007669"/>
    <property type="project" value="TreeGrafter"/>
</dbReference>
<keyword evidence="2 7" id="KW-0328">Glycosyltransferase</keyword>
<evidence type="ECO:0000256" key="7">
    <source>
        <dbReference type="RuleBase" id="RU362114"/>
    </source>
</evidence>
<keyword evidence="4 7" id="KW-0520">NAD</keyword>
<reference evidence="12 13" key="1">
    <citation type="submission" date="2019-09" db="EMBL/GenBank/DDBJ databases">
        <title>Bird 10,000 Genomes (B10K) Project - Family phase.</title>
        <authorList>
            <person name="Zhang G."/>
        </authorList>
    </citation>
    <scope>NUCLEOTIDE SEQUENCE [LARGE SCALE GENOMIC DNA]</scope>
    <source>
        <strain evidence="12">B10K-DU-002-35</strain>
        <tissue evidence="12">Muscle</tissue>
    </source>
</reference>
<dbReference type="InterPro" id="IPR057044">
    <property type="entry name" value="PARP14_KH_1"/>
</dbReference>
<dbReference type="SUPFAM" id="SSF117839">
    <property type="entry name" value="WWE domain"/>
    <property type="match status" value="1"/>
</dbReference>
<evidence type="ECO:0000313" key="12">
    <source>
        <dbReference type="EMBL" id="NXN91385.1"/>
    </source>
</evidence>
<dbReference type="CDD" id="cd01439">
    <property type="entry name" value="TCCD_inducible_PARP_like"/>
    <property type="match status" value="1"/>
</dbReference>
<dbReference type="Pfam" id="PF23252">
    <property type="entry name" value="KH_PARP14_5"/>
    <property type="match status" value="1"/>
</dbReference>
<dbReference type="CDD" id="cd02907">
    <property type="entry name" value="Macro_Af1521_BAL-like"/>
    <property type="match status" value="1"/>
</dbReference>
<keyword evidence="3 7" id="KW-0808">Transferase</keyword>
<dbReference type="InterPro" id="IPR057050">
    <property type="entry name" value="RRM_PARP14_2"/>
</dbReference>
<dbReference type="InterPro" id="IPR057047">
    <property type="entry name" value="PARP14_KH_5"/>
</dbReference>
<evidence type="ECO:0000259" key="11">
    <source>
        <dbReference type="PROSITE" id="PS51154"/>
    </source>
</evidence>
<dbReference type="Gene3D" id="3.30.720.50">
    <property type="match status" value="1"/>
</dbReference>
<dbReference type="InterPro" id="IPR057045">
    <property type="entry name" value="PARP14_KH_3"/>
</dbReference>
<dbReference type="GO" id="GO:0070212">
    <property type="term" value="P:protein poly-ADP-ribosylation"/>
    <property type="evidence" value="ECO:0007669"/>
    <property type="project" value="TreeGrafter"/>
</dbReference>
<dbReference type="Pfam" id="PF23249">
    <property type="entry name" value="KH_PARP14_3"/>
    <property type="match status" value="1"/>
</dbReference>
<dbReference type="Pfam" id="PF23084">
    <property type="entry name" value="KH_PARP14_1"/>
    <property type="match status" value="1"/>
</dbReference>
<keyword evidence="13" id="KW-1185">Reference proteome</keyword>
<evidence type="ECO:0000256" key="4">
    <source>
        <dbReference type="ARBA" id="ARBA00023027"/>
    </source>
</evidence>
<dbReference type="EMBL" id="VXBP01000417">
    <property type="protein sequence ID" value="NXN91385.1"/>
    <property type="molecule type" value="Genomic_DNA"/>
</dbReference>
<evidence type="ECO:0000259" key="10">
    <source>
        <dbReference type="PROSITE" id="PS51059"/>
    </source>
</evidence>
<dbReference type="PROSITE" id="PS50918">
    <property type="entry name" value="WWE"/>
    <property type="match status" value="1"/>
</dbReference>
<name>A0A7L1MW48_RHICY</name>
<dbReference type="InterPro" id="IPR037197">
    <property type="entry name" value="WWE_dom_sf"/>
</dbReference>
<dbReference type="Pfam" id="PF01661">
    <property type="entry name" value="Macro"/>
    <property type="match status" value="3"/>
</dbReference>
<dbReference type="GO" id="GO:0003950">
    <property type="term" value="F:NAD+ poly-ADP-ribosyltransferase activity"/>
    <property type="evidence" value="ECO:0007669"/>
    <property type="project" value="UniProtKB-UniRule"/>
</dbReference>
<dbReference type="SMART" id="SM00506">
    <property type="entry name" value="A1pp"/>
    <property type="match status" value="3"/>
</dbReference>
<feature type="coiled-coil region" evidence="8">
    <location>
        <begin position="316"/>
        <end position="347"/>
    </location>
</feature>
<dbReference type="SUPFAM" id="SSF56399">
    <property type="entry name" value="ADP-ribosylation"/>
    <property type="match status" value="1"/>
</dbReference>
<evidence type="ECO:0000256" key="6">
    <source>
        <dbReference type="ARBA" id="ARBA00024347"/>
    </source>
</evidence>
<dbReference type="InterPro" id="IPR012317">
    <property type="entry name" value="Poly(ADP-ribose)pol_cat_dom"/>
</dbReference>
<evidence type="ECO:0000256" key="3">
    <source>
        <dbReference type="ARBA" id="ARBA00022679"/>
    </source>
</evidence>
<sequence>EPHQEEASEGSLPSTIVVLENVQEAVKDCMLIMLVENISGLSEDDGDFSVEMIPEIHAAAVTFTGNIAAGKFAEKLNQHHRAKQQNITARCLEQTKSVRAENIPPHTHSDYITLYFENKKNGGAEVEDVQQLPEEDAAIITFKDHKDVSNVLAKQHSLNRTPISVYPYYPSLGTALYGKEEPQIKKPDPVTVPLDPYIWYYLQRKDGLIEAVNREMAKCNCVPTWPKPYNENPKVTLSPSATLSEKKRLVSLLIKTWNENVSTAFSRCISKYRAAKYQVSAEVWEAIRNSFSPDEVVVIPCISKDLLVVVGEEGVVKNAEQELKLLLEKATREIEREKQRTEEMVIMGPGEYAILQSTGLEEKVRRDFPALQITYDHVQKIVNLCGMPEEVYKVKGEILDNTRKIAKKMVNIHPYIFKFLERVDNETLSQSLFMSRQINAFYELGREAVILKGWAPEDLLKAEETIKEELDHKSIALEDKSILQKEEWKMLTKYNCSNEALTVTEEESQVVIAGFSQAVAKAFEDLYNFIDENTQVRKVIGRKPMAVIMFFEKEKTTVWGDLQTKGVKVDFSTERKNRVISLSGPRREVLKGVTLVEDILSGLHYRRVVIREPGAKSYFKEREHYFAATAKQDFKCLIRLEDQSEEQQEEEQEWRNRGKHCRQVTIGGVVVSVIKGNLCAHPVDVVVNASNEDLKHIGGLADALLRAAGPELQQECDELVKKNGSLQPGCAVITGAGKLPCKNVIHAVGPRWRKEEAEKCVFLLRKTVKKSLQLAETYNHRSIAVPAVSAGVFGFPLELCTYSIVSSIRETLEQSMGDSSLKEVHLMDISQNNVDAFSKALREVFADDSASYVPPYRTRTVYLPRKKKCSQNSKNFPLLTTEEGLDIILKKGSIEGATTDVVVISVAPDLNLSKGLLAKTLLSKAGPMLQSSLREEGLKEQPMEGSVLKTKGYNLDCSVVLHAVLPAWSQRNTSSKVFGDIVTKCLEIAEELSLKSITFPAMGTGVLRYPGSVVAKILFDKVFEYSGKKGLSSLEEVHFLLHPKDVTNIEEFSRELQNRSGNVKLPKISPDKASKGTDVSSAVSSLAGNGYEMRVGSVVFQVEKGDITSEKGDVIVNITNQTFSLKTGVSRAILSSAGKAVEDECAQLASQSNKSYITTQAGNLSCKKIIHCVAQDDIKAIVSRVLKECELQQYTSVAFPAIGTGEAGRDPAIVADNMIDAVTDFARTYSAPSVRTVKVVIFQPHLLDVFHRSMKKRENPAKTTGRSLLSRIMTFCGPERRSPKEKAKTQPIFSKKIEMAVMQICGENQKKVEEAENWLKSAILKEQHSMEIKDESVIHFGEVEHEELQKLQNVLKIALSVDGTSIHISGVEKDVWIAHSSVQKMIHAVKAAKQEEIKAELLQNLIQWKYLKNDLYVPFSSLTNMYLEEAFRNKQKVISVMVDEKKYTADIDTRCILDDQGRSRPIIRIDKSEDQESVALPATWDDMQNQRLRIVELKPETKEYKDVQEKFQKSCLSYKIEKIERIQNPYFWKTYQIKKREMDNKNGNRNNEKHLFHGTSKDSVTLINNYGFNRSYAGTNGANYGNGTYFAVNANYSASDSFSRPDAFGKKHMYLARVLVGEYSQGSRGSITPAAKNASNSVDLFDSSTDNMQNPSMFIIFNDIQAYPEYLITFTR</sequence>
<dbReference type="PANTHER" id="PTHR14453:SF89">
    <property type="entry name" value="PROTEIN MONO-ADP-RIBOSYLTRANSFERASE PARP14"/>
    <property type="match status" value="1"/>
</dbReference>
<dbReference type="InterPro" id="IPR057043">
    <property type="entry name" value="PARP14_KH_2"/>
</dbReference>
<comment type="similarity">
    <text evidence="6">Belongs to the ARTD/PARP family.</text>
</comment>
<keyword evidence="5" id="KW-0539">Nucleus</keyword>
<dbReference type="Pfam" id="PF23251">
    <property type="entry name" value="KH_PARP14_4"/>
    <property type="match status" value="1"/>
</dbReference>
<dbReference type="InterPro" id="IPR004170">
    <property type="entry name" value="WWE_dom"/>
</dbReference>
<feature type="domain" description="Macro" evidence="11">
    <location>
        <begin position="1087"/>
        <end position="1258"/>
    </location>
</feature>
<dbReference type="InterPro" id="IPR054596">
    <property type="entry name" value="PARP14_WWE"/>
</dbReference>
<dbReference type="OrthoDB" id="6133115at2759"/>
<dbReference type="Pfam" id="PF23245">
    <property type="entry name" value="RRM_PARP14_2"/>
    <property type="match status" value="1"/>
</dbReference>
<dbReference type="Pfam" id="PF23254">
    <property type="entry name" value="KH_PARP14_8"/>
    <property type="match status" value="1"/>
</dbReference>
<comment type="subcellular location">
    <subcellularLocation>
        <location evidence="1">Nucleus</location>
    </subcellularLocation>
</comment>
<feature type="domain" description="WWE" evidence="9">
    <location>
        <begin position="1394"/>
        <end position="1468"/>
    </location>
</feature>
<dbReference type="InterPro" id="IPR057046">
    <property type="entry name" value="PARP14_KH_4"/>
</dbReference>
<dbReference type="GO" id="GO:0010629">
    <property type="term" value="P:negative regulation of gene expression"/>
    <property type="evidence" value="ECO:0007669"/>
    <property type="project" value="TreeGrafter"/>
</dbReference>
<dbReference type="PANTHER" id="PTHR14453">
    <property type="entry name" value="PARP/ZINC FINGER CCCH TYPE DOMAIN CONTAINING PROTEIN"/>
    <property type="match status" value="1"/>
</dbReference>
<dbReference type="InterPro" id="IPR057048">
    <property type="entry name" value="PARP14_KH_6"/>
</dbReference>
<dbReference type="CDD" id="cd02903">
    <property type="entry name" value="Macro_BAL-like"/>
    <property type="match status" value="1"/>
</dbReference>
<evidence type="ECO:0000256" key="1">
    <source>
        <dbReference type="ARBA" id="ARBA00004123"/>
    </source>
</evidence>
<dbReference type="InterPro" id="IPR057049">
    <property type="entry name" value="PARP14_KH_8"/>
</dbReference>
<feature type="domain" description="Macro" evidence="11">
    <location>
        <begin position="874"/>
        <end position="1060"/>
    </location>
</feature>
<feature type="non-terminal residue" evidence="12">
    <location>
        <position position="1"/>
    </location>
</feature>
<evidence type="ECO:0000256" key="5">
    <source>
        <dbReference type="ARBA" id="ARBA00023242"/>
    </source>
</evidence>
<dbReference type="GO" id="GO:1990404">
    <property type="term" value="F:NAD+-protein mono-ADP-ribosyltransferase activity"/>
    <property type="evidence" value="ECO:0007669"/>
    <property type="project" value="TreeGrafter"/>
</dbReference>
<dbReference type="Pfam" id="PF22005">
    <property type="entry name" value="WWE_1"/>
    <property type="match status" value="1"/>
</dbReference>
<evidence type="ECO:0000259" key="9">
    <source>
        <dbReference type="PROSITE" id="PS50918"/>
    </source>
</evidence>
<evidence type="ECO:0000313" key="13">
    <source>
        <dbReference type="Proteomes" id="UP000565785"/>
    </source>
</evidence>
<dbReference type="Gene3D" id="3.90.228.10">
    <property type="match status" value="1"/>
</dbReference>
<evidence type="ECO:0000256" key="8">
    <source>
        <dbReference type="SAM" id="Coils"/>
    </source>
</evidence>
<dbReference type="Proteomes" id="UP000565785">
    <property type="component" value="Unassembled WGS sequence"/>
</dbReference>
<accession>A0A7L1MW48</accession>
<dbReference type="Pfam" id="PF23248">
    <property type="entry name" value="KH_PARP14_2"/>
    <property type="match status" value="1"/>
</dbReference>